<dbReference type="Proteomes" id="UP000605201">
    <property type="component" value="Unassembled WGS sequence"/>
</dbReference>
<gene>
    <name evidence="2" type="ORF">H8D96_19530</name>
</gene>
<reference evidence="2 3" key="1">
    <citation type="submission" date="2020-08" db="EMBL/GenBank/DDBJ databases">
        <title>Bridging the membrane lipid divide: bacteria of the FCB group superphylum have the potential to synthesize archaeal ether lipids.</title>
        <authorList>
            <person name="Villanueva L."/>
            <person name="Von Meijenfeldt F.A.B."/>
            <person name="Westbye A.B."/>
            <person name="Yadav S."/>
            <person name="Hopmans E.C."/>
            <person name="Dutilh B.E."/>
            <person name="Sinninghe Damste J.S."/>
        </authorList>
    </citation>
    <scope>NUCLEOTIDE SEQUENCE [LARGE SCALE GENOMIC DNA]</scope>
    <source>
        <strain evidence="2">NIOZ-UU17</strain>
    </source>
</reference>
<evidence type="ECO:0000313" key="3">
    <source>
        <dbReference type="Proteomes" id="UP000605201"/>
    </source>
</evidence>
<dbReference type="PANTHER" id="PTHR45947:SF3">
    <property type="entry name" value="SULFOQUINOVOSYL TRANSFERASE SQD2"/>
    <property type="match status" value="1"/>
</dbReference>
<organism evidence="2 3">
    <name type="scientific">Candidatus Desulfatibia vada</name>
    <dbReference type="NCBI Taxonomy" id="2841696"/>
    <lineage>
        <taxon>Bacteria</taxon>
        <taxon>Pseudomonadati</taxon>
        <taxon>Thermodesulfobacteriota</taxon>
        <taxon>Desulfobacteria</taxon>
        <taxon>Desulfobacterales</taxon>
        <taxon>Desulfobacterales incertae sedis</taxon>
        <taxon>Candidatus Desulfatibia</taxon>
    </lineage>
</organism>
<dbReference type="PANTHER" id="PTHR45947">
    <property type="entry name" value="SULFOQUINOVOSYL TRANSFERASE SQD2"/>
    <property type="match status" value="1"/>
</dbReference>
<accession>A0A8J6TUF6</accession>
<proteinExistence type="predicted"/>
<evidence type="ECO:0000313" key="2">
    <source>
        <dbReference type="EMBL" id="MBC8434105.1"/>
    </source>
</evidence>
<name>A0A8J6TUF6_9BACT</name>
<dbReference type="CDD" id="cd03801">
    <property type="entry name" value="GT4_PimA-like"/>
    <property type="match status" value="1"/>
</dbReference>
<dbReference type="Pfam" id="PF00534">
    <property type="entry name" value="Glycos_transf_1"/>
    <property type="match status" value="1"/>
</dbReference>
<dbReference type="SUPFAM" id="SSF53756">
    <property type="entry name" value="UDP-Glycosyltransferase/glycogen phosphorylase"/>
    <property type="match status" value="1"/>
</dbReference>
<dbReference type="EMBL" id="JACNIG010000383">
    <property type="protein sequence ID" value="MBC8434105.1"/>
    <property type="molecule type" value="Genomic_DNA"/>
</dbReference>
<dbReference type="InterPro" id="IPR050194">
    <property type="entry name" value="Glycosyltransferase_grp1"/>
</dbReference>
<protein>
    <submittedName>
        <fullName evidence="2">Glycosyltransferase family 4 protein</fullName>
    </submittedName>
</protein>
<dbReference type="Gene3D" id="3.40.50.2000">
    <property type="entry name" value="Glycogen Phosphorylase B"/>
    <property type="match status" value="2"/>
</dbReference>
<dbReference type="InterPro" id="IPR001296">
    <property type="entry name" value="Glyco_trans_1"/>
</dbReference>
<dbReference type="AlphaFoldDB" id="A0A8J6TUF6"/>
<feature type="domain" description="Glycosyl transferase family 1" evidence="1">
    <location>
        <begin position="63"/>
        <end position="228"/>
    </location>
</feature>
<dbReference type="GO" id="GO:0016758">
    <property type="term" value="F:hexosyltransferase activity"/>
    <property type="evidence" value="ECO:0007669"/>
    <property type="project" value="TreeGrafter"/>
</dbReference>
<comment type="caution">
    <text evidence="2">The sequence shown here is derived from an EMBL/GenBank/DDBJ whole genome shotgun (WGS) entry which is preliminary data.</text>
</comment>
<sequence length="258" mass="28738">MKNCLKIWRRMALHTAKGIFPISRYTSSLVEAQGVDKSRIQIITLGVDIKRFKPAKINQRGTVQIQLLTVARLDLHKGHDRVLEALTILKRQGVKPQYIIVGEGDEEYRLRRMVRNLGLGHQVKFAGFIPASRLPDMYASSDIFIMASREIPGRLDLVEGFGLSLLEASASGLPVVAGRSGGVADAVRDGETGLLVNPDSPEDIARALRVLFSDTDFAQKLGAEGRRWTETQMSWDHVARRLCSTMQRLIGLESVNKY</sequence>
<evidence type="ECO:0000259" key="1">
    <source>
        <dbReference type="Pfam" id="PF00534"/>
    </source>
</evidence>